<name>A0AAV4BTX2_9GAST</name>
<keyword evidence="3" id="KW-1185">Reference proteome</keyword>
<accession>A0AAV4BTX2</accession>
<dbReference type="EMBL" id="BLXT01005342">
    <property type="protein sequence ID" value="GFO22243.1"/>
    <property type="molecule type" value="Genomic_DNA"/>
</dbReference>
<evidence type="ECO:0000313" key="2">
    <source>
        <dbReference type="EMBL" id="GFO22243.1"/>
    </source>
</evidence>
<dbReference type="Proteomes" id="UP000735302">
    <property type="component" value="Unassembled WGS sequence"/>
</dbReference>
<organism evidence="2 3">
    <name type="scientific">Plakobranchus ocellatus</name>
    <dbReference type="NCBI Taxonomy" id="259542"/>
    <lineage>
        <taxon>Eukaryota</taxon>
        <taxon>Metazoa</taxon>
        <taxon>Spiralia</taxon>
        <taxon>Lophotrochozoa</taxon>
        <taxon>Mollusca</taxon>
        <taxon>Gastropoda</taxon>
        <taxon>Heterobranchia</taxon>
        <taxon>Euthyneura</taxon>
        <taxon>Panpulmonata</taxon>
        <taxon>Sacoglossa</taxon>
        <taxon>Placobranchoidea</taxon>
        <taxon>Plakobranchidae</taxon>
        <taxon>Plakobranchus</taxon>
    </lineage>
</organism>
<dbReference type="AlphaFoldDB" id="A0AAV4BTX2"/>
<keyword evidence="1" id="KW-1133">Transmembrane helix</keyword>
<keyword evidence="1" id="KW-0472">Membrane</keyword>
<evidence type="ECO:0000256" key="1">
    <source>
        <dbReference type="SAM" id="Phobius"/>
    </source>
</evidence>
<feature type="transmembrane region" description="Helical" evidence="1">
    <location>
        <begin position="48"/>
        <end position="78"/>
    </location>
</feature>
<evidence type="ECO:0000313" key="3">
    <source>
        <dbReference type="Proteomes" id="UP000735302"/>
    </source>
</evidence>
<reference evidence="2 3" key="1">
    <citation type="journal article" date="2021" name="Elife">
        <title>Chloroplast acquisition without the gene transfer in kleptoplastic sea slugs, Plakobranchus ocellatus.</title>
        <authorList>
            <person name="Maeda T."/>
            <person name="Takahashi S."/>
            <person name="Yoshida T."/>
            <person name="Shimamura S."/>
            <person name="Takaki Y."/>
            <person name="Nagai Y."/>
            <person name="Toyoda A."/>
            <person name="Suzuki Y."/>
            <person name="Arimoto A."/>
            <person name="Ishii H."/>
            <person name="Satoh N."/>
            <person name="Nishiyama T."/>
            <person name="Hasebe M."/>
            <person name="Maruyama T."/>
            <person name="Minagawa J."/>
            <person name="Obokata J."/>
            <person name="Shigenobu S."/>
        </authorList>
    </citation>
    <scope>NUCLEOTIDE SEQUENCE [LARGE SCALE GENOMIC DNA]</scope>
</reference>
<keyword evidence="1" id="KW-0812">Transmembrane</keyword>
<sequence length="82" mass="9211">MMESGNYYSFLKHSLSLKLSLPLPFEKAARWRPYHCTRQEWYLHQPHLISTIFIIASSSVPFAISLLAYPAAAAAAVAKSLT</sequence>
<comment type="caution">
    <text evidence="2">The sequence shown here is derived from an EMBL/GenBank/DDBJ whole genome shotgun (WGS) entry which is preliminary data.</text>
</comment>
<proteinExistence type="predicted"/>
<protein>
    <submittedName>
        <fullName evidence="2">Neurogenic differentiation factor 1</fullName>
    </submittedName>
</protein>
<gene>
    <name evidence="2" type="ORF">PoB_004874800</name>
</gene>